<dbReference type="SUPFAM" id="SSF53474">
    <property type="entry name" value="alpha/beta-Hydrolases"/>
    <property type="match status" value="1"/>
</dbReference>
<dbReference type="InterPro" id="IPR013736">
    <property type="entry name" value="Xaa-Pro_dipept_C"/>
</dbReference>
<sequence>MIKDSYEARVAAWQKGRYAPPPDPDTTPRQPDLIEMARMRDGVGLYTEIFLPAARGSFPTVIHRSPYPMFRPSRHDSWNISRYLDAGFAFVFQMVRGQYKSEGSFRLFKDDVDDGHDCINWLEAQSWCDGNVGMEGSSYAGSVQLYAARTRPKALKCIMPTACFFSLNYGFPYLGGVPGRGWFMQWHKVADLEQWEDLDAPYGDMNALIKHPEWSPAMHRKPLIDAADNILEGDKLQSWREALSHPPGAPYWRTVSFTDEELAELDLPMFFTDGWYDPTIGPIKYFQHLENVQPDRADSYLLVGPWNHSQTYRSQVQDQGNGDRPMPDNGQVDLVAQRLAFFSRYLCGKVDTQVQEDRVKVYVTGLNEWHHFSTFPVPGTVTEKFYFHSEGVANSFRGDGVLSQEAPEEEPTDYYIYDPMFPTPCEVAPICDRRELEIRSDVLVYTSEAFGVPVTILGELKLILYAASNCMDTDWVVSVTEVFPDGRSVPFHGRPGVLRARYREGFDREVMLVPNEATQFEVTLGTAGHQIMVGNRLRISIASAAFPGIDANTNTGAPAQTDVNYKVAKQTIFHDLARPSHLILPVITLGRTKE</sequence>
<comment type="caution">
    <text evidence="3">The sequence shown here is derived from an EMBL/GenBank/DDBJ whole genome shotgun (WGS) entry which is preliminary data.</text>
</comment>
<dbReference type="AlphaFoldDB" id="A0A2G4YT65"/>
<dbReference type="InterPro" id="IPR000383">
    <property type="entry name" value="Xaa-Pro-like_dom"/>
</dbReference>
<evidence type="ECO:0000313" key="3">
    <source>
        <dbReference type="EMBL" id="PHZ85477.1"/>
    </source>
</evidence>
<dbReference type="Pfam" id="PF02129">
    <property type="entry name" value="Peptidase_S15"/>
    <property type="match status" value="1"/>
</dbReference>
<organism evidence="3 4">
    <name type="scientific">Paremcibacter congregatus</name>
    <dbReference type="NCBI Taxonomy" id="2043170"/>
    <lineage>
        <taxon>Bacteria</taxon>
        <taxon>Pseudomonadati</taxon>
        <taxon>Pseudomonadota</taxon>
        <taxon>Alphaproteobacteria</taxon>
        <taxon>Emcibacterales</taxon>
        <taxon>Emcibacteraceae</taxon>
        <taxon>Paremcibacter</taxon>
    </lineage>
</organism>
<dbReference type="SMART" id="SM00939">
    <property type="entry name" value="PepX_C"/>
    <property type="match status" value="1"/>
</dbReference>
<dbReference type="EMBL" id="PDEM01000012">
    <property type="protein sequence ID" value="PHZ85477.1"/>
    <property type="molecule type" value="Genomic_DNA"/>
</dbReference>
<dbReference type="SUPFAM" id="SSF49785">
    <property type="entry name" value="Galactose-binding domain-like"/>
    <property type="match status" value="1"/>
</dbReference>
<keyword evidence="1" id="KW-0378">Hydrolase</keyword>
<evidence type="ECO:0000256" key="1">
    <source>
        <dbReference type="ARBA" id="ARBA00022801"/>
    </source>
</evidence>
<dbReference type="Gene3D" id="3.40.50.1820">
    <property type="entry name" value="alpha/beta hydrolase"/>
    <property type="match status" value="1"/>
</dbReference>
<dbReference type="Pfam" id="PF08530">
    <property type="entry name" value="PepX_C"/>
    <property type="match status" value="1"/>
</dbReference>
<proteinExistence type="predicted"/>
<keyword evidence="4" id="KW-1185">Reference proteome</keyword>
<dbReference type="InterPro" id="IPR008979">
    <property type="entry name" value="Galactose-bd-like_sf"/>
</dbReference>
<name>A0A2G4YT65_9PROT</name>
<dbReference type="NCBIfam" id="TIGR00976">
    <property type="entry name" value="CocE_NonD"/>
    <property type="match status" value="1"/>
</dbReference>
<dbReference type="Proteomes" id="UP000229730">
    <property type="component" value="Unassembled WGS sequence"/>
</dbReference>
<evidence type="ECO:0000259" key="2">
    <source>
        <dbReference type="SMART" id="SM00939"/>
    </source>
</evidence>
<protein>
    <recommendedName>
        <fullName evidence="2">Xaa-Pro dipeptidyl-peptidase C-terminal domain-containing protein</fullName>
    </recommendedName>
</protein>
<dbReference type="InterPro" id="IPR029058">
    <property type="entry name" value="AB_hydrolase_fold"/>
</dbReference>
<dbReference type="InterPro" id="IPR005674">
    <property type="entry name" value="CocE/Ser_esterase"/>
</dbReference>
<dbReference type="Gene3D" id="1.10.3020.10">
    <property type="entry name" value="alpha-amino acid ester hydrolase ( Helical cap domain)"/>
    <property type="match status" value="1"/>
</dbReference>
<dbReference type="InParanoid" id="A0A2G4YT65"/>
<dbReference type="RefSeq" id="WP_099471965.1">
    <property type="nucleotide sequence ID" value="NZ_CP041025.1"/>
</dbReference>
<dbReference type="GO" id="GO:0008239">
    <property type="term" value="F:dipeptidyl-peptidase activity"/>
    <property type="evidence" value="ECO:0007669"/>
    <property type="project" value="InterPro"/>
</dbReference>
<gene>
    <name evidence="3" type="ORF">CRD36_06555</name>
</gene>
<feature type="domain" description="Xaa-Pro dipeptidyl-peptidase C-terminal" evidence="2">
    <location>
        <begin position="339"/>
        <end position="583"/>
    </location>
</feature>
<evidence type="ECO:0000313" key="4">
    <source>
        <dbReference type="Proteomes" id="UP000229730"/>
    </source>
</evidence>
<accession>A0A2G4YT65</accession>
<dbReference type="Gene3D" id="2.60.120.260">
    <property type="entry name" value="Galactose-binding domain-like"/>
    <property type="match status" value="1"/>
</dbReference>
<reference evidence="3 4" key="1">
    <citation type="submission" date="2017-10" db="EMBL/GenBank/DDBJ databases">
        <title>Frigbacter circumglobatus gen. nov. sp. nov., isolated from sediment cultured in situ.</title>
        <authorList>
            <person name="Zhao Z."/>
        </authorList>
    </citation>
    <scope>NUCLEOTIDE SEQUENCE [LARGE SCALE GENOMIC DNA]</scope>
    <source>
        <strain evidence="3 4">ZYL</strain>
    </source>
</reference>
<dbReference type="OrthoDB" id="9806163at2"/>